<dbReference type="OrthoDB" id="2099276at2759"/>
<gene>
    <name evidence="1" type="ORF">EJ08DRAFT_370124</name>
</gene>
<accession>A0A9P4NM74</accession>
<evidence type="ECO:0000313" key="2">
    <source>
        <dbReference type="Proteomes" id="UP000800235"/>
    </source>
</evidence>
<dbReference type="AlphaFoldDB" id="A0A9P4NM74"/>
<evidence type="ECO:0000313" key="1">
    <source>
        <dbReference type="EMBL" id="KAF2426584.1"/>
    </source>
</evidence>
<reference evidence="1" key="1">
    <citation type="journal article" date="2020" name="Stud. Mycol.">
        <title>101 Dothideomycetes genomes: a test case for predicting lifestyles and emergence of pathogens.</title>
        <authorList>
            <person name="Haridas S."/>
            <person name="Albert R."/>
            <person name="Binder M."/>
            <person name="Bloem J."/>
            <person name="Labutti K."/>
            <person name="Salamov A."/>
            <person name="Andreopoulos B."/>
            <person name="Baker S."/>
            <person name="Barry K."/>
            <person name="Bills G."/>
            <person name="Bluhm B."/>
            <person name="Cannon C."/>
            <person name="Castanera R."/>
            <person name="Culley D."/>
            <person name="Daum C."/>
            <person name="Ezra D."/>
            <person name="Gonzalez J."/>
            <person name="Henrissat B."/>
            <person name="Kuo A."/>
            <person name="Liang C."/>
            <person name="Lipzen A."/>
            <person name="Lutzoni F."/>
            <person name="Magnuson J."/>
            <person name="Mondo S."/>
            <person name="Nolan M."/>
            <person name="Ohm R."/>
            <person name="Pangilinan J."/>
            <person name="Park H.-J."/>
            <person name="Ramirez L."/>
            <person name="Alfaro M."/>
            <person name="Sun H."/>
            <person name="Tritt A."/>
            <person name="Yoshinaga Y."/>
            <person name="Zwiers L.-H."/>
            <person name="Turgeon B."/>
            <person name="Goodwin S."/>
            <person name="Spatafora J."/>
            <person name="Crous P."/>
            <person name="Grigoriev I."/>
        </authorList>
    </citation>
    <scope>NUCLEOTIDE SEQUENCE</scope>
    <source>
        <strain evidence="1">CBS 130266</strain>
    </source>
</reference>
<organism evidence="1 2">
    <name type="scientific">Tothia fuscella</name>
    <dbReference type="NCBI Taxonomy" id="1048955"/>
    <lineage>
        <taxon>Eukaryota</taxon>
        <taxon>Fungi</taxon>
        <taxon>Dikarya</taxon>
        <taxon>Ascomycota</taxon>
        <taxon>Pezizomycotina</taxon>
        <taxon>Dothideomycetes</taxon>
        <taxon>Pleosporomycetidae</taxon>
        <taxon>Venturiales</taxon>
        <taxon>Cylindrosympodiaceae</taxon>
        <taxon>Tothia</taxon>
    </lineage>
</organism>
<name>A0A9P4NM74_9PEZI</name>
<dbReference type="EMBL" id="MU007063">
    <property type="protein sequence ID" value="KAF2426584.1"/>
    <property type="molecule type" value="Genomic_DNA"/>
</dbReference>
<dbReference type="PANTHER" id="PTHR42085">
    <property type="entry name" value="F-BOX DOMAIN-CONTAINING PROTEIN"/>
    <property type="match status" value="1"/>
</dbReference>
<comment type="caution">
    <text evidence="1">The sequence shown here is derived from an EMBL/GenBank/DDBJ whole genome shotgun (WGS) entry which is preliminary data.</text>
</comment>
<keyword evidence="2" id="KW-1185">Reference proteome</keyword>
<dbReference type="Proteomes" id="UP000800235">
    <property type="component" value="Unassembled WGS sequence"/>
</dbReference>
<dbReference type="InterPro" id="IPR038883">
    <property type="entry name" value="AN11006-like"/>
</dbReference>
<dbReference type="PANTHER" id="PTHR42085:SF2">
    <property type="entry name" value="F-BOX DOMAIN-CONTAINING PROTEIN"/>
    <property type="match status" value="1"/>
</dbReference>
<proteinExistence type="predicted"/>
<protein>
    <submittedName>
        <fullName evidence="1">Uncharacterized protein</fullName>
    </submittedName>
</protein>
<sequence>MFQNATIENDKFLLKKKMTTTLVSRINLLDLPKDVRLLIYRFAGAVKQCAIDLNHRRSPYEAPDEGIMQFWGHDRPCVSHAGWSDTVHNLPLDQRPECDTKPLPYQLLYVCRVISAELSHMIYSKNSFVVTRSFPGGLLLLERLRPESIAALTDLAIRLNVCHRPQSTPRTPGLHFIELRPGREIAYCSSDSCERCPEDPYDKPLKMISREHKRAISQWKALAQYLGAHIEPHRLQLTFIADTNEYATAAEVLTSLQSISKLKSCALRLSDKREIRQLANSTAHEITGGREMILPAPGFTDLPHELQVQIWECTELVADHDLSWTPGTGFRCVKPNGYVNNCKLCTAVSRTGLGVITRPHCRPPAARAVINQCDCWSFPSGLFLVNKQLHKEARRIFYSKNHFVLRINQTFGDGAHWKRIEDSRQSSLALLSTMARGDVKFLRSIQFVFPDSAWALKLEECEELWEKGIEVLYQEARLSQVHVAVDFYLQDADQYDDMHSPESLRQSLQLQLDLAQKQVVTPMALLRGPLKIFEVFLALKLEYRARCKRMGLFEEELVRFDGGLPPYEKKSQMEMMSKTRLSGDGTDGNGSRTQRYTCGVYGPDYKPLELLS</sequence>